<feature type="transmembrane region" description="Helical" evidence="1">
    <location>
        <begin position="54"/>
        <end position="84"/>
    </location>
</feature>
<evidence type="ECO:0000313" key="3">
    <source>
        <dbReference type="Proteomes" id="UP000178985"/>
    </source>
</evidence>
<feature type="transmembrane region" description="Helical" evidence="1">
    <location>
        <begin position="12"/>
        <end position="34"/>
    </location>
</feature>
<proteinExistence type="predicted"/>
<keyword evidence="1" id="KW-0472">Membrane</keyword>
<comment type="caution">
    <text evidence="2">The sequence shown here is derived from an EMBL/GenBank/DDBJ whole genome shotgun (WGS) entry which is preliminary data.</text>
</comment>
<reference evidence="2 3" key="1">
    <citation type="journal article" date="2016" name="Nat. Commun.">
        <title>Thousands of microbial genomes shed light on interconnected biogeochemical processes in an aquifer system.</title>
        <authorList>
            <person name="Anantharaman K."/>
            <person name="Brown C.T."/>
            <person name="Hug L.A."/>
            <person name="Sharon I."/>
            <person name="Castelle C.J."/>
            <person name="Probst A.J."/>
            <person name="Thomas B.C."/>
            <person name="Singh A."/>
            <person name="Wilkins M.J."/>
            <person name="Karaoz U."/>
            <person name="Brodie E.L."/>
            <person name="Williams K.H."/>
            <person name="Hubbard S.S."/>
            <person name="Banfield J.F."/>
        </authorList>
    </citation>
    <scope>NUCLEOTIDE SEQUENCE [LARGE SCALE GENOMIC DNA]</scope>
</reference>
<keyword evidence="1" id="KW-0812">Transmembrane</keyword>
<accession>A0A1F6V3I4</accession>
<name>A0A1F6V3I4_9BACT</name>
<evidence type="ECO:0000256" key="1">
    <source>
        <dbReference type="SAM" id="Phobius"/>
    </source>
</evidence>
<dbReference type="Proteomes" id="UP000178985">
    <property type="component" value="Unassembled WGS sequence"/>
</dbReference>
<dbReference type="EMBL" id="MFTO01000003">
    <property type="protein sequence ID" value="OGI64321.1"/>
    <property type="molecule type" value="Genomic_DNA"/>
</dbReference>
<protein>
    <submittedName>
        <fullName evidence="2">Uncharacterized protein</fullName>
    </submittedName>
</protein>
<gene>
    <name evidence="2" type="ORF">A2733_00975</name>
</gene>
<dbReference type="AlphaFoldDB" id="A0A1F6V3I4"/>
<keyword evidence="1" id="KW-1133">Transmembrane helix</keyword>
<sequence>MINITYEFIGSFLFSWQWFTSGFILVWISVLIDVVHQNYKPVPLLWYRDIKEEWLVYLIGSIVLSSLGPILGGLFLLSSLEAVVRNTRRLKNLK</sequence>
<organism evidence="2 3">
    <name type="scientific">Candidatus Nomurabacteria bacterium RIFCSPHIGHO2_01_FULL_40_20</name>
    <dbReference type="NCBI Taxonomy" id="1801738"/>
    <lineage>
        <taxon>Bacteria</taxon>
        <taxon>Candidatus Nomuraibacteriota</taxon>
    </lineage>
</organism>
<evidence type="ECO:0000313" key="2">
    <source>
        <dbReference type="EMBL" id="OGI64321.1"/>
    </source>
</evidence>